<geneLocation type="plasmid" evidence="1">
    <name>R69</name>
</geneLocation>
<dbReference type="GO" id="GO:0006355">
    <property type="term" value="P:regulation of DNA-templated transcription"/>
    <property type="evidence" value="ECO:0007669"/>
    <property type="project" value="InterPro"/>
</dbReference>
<protein>
    <submittedName>
        <fullName evidence="1">RelB</fullName>
    </submittedName>
</protein>
<dbReference type="AlphaFoldDB" id="A0A0E3MR38"/>
<dbReference type="Pfam" id="PF04221">
    <property type="entry name" value="RelB"/>
    <property type="match status" value="1"/>
</dbReference>
<proteinExistence type="predicted"/>
<reference evidence="1" key="1">
    <citation type="journal article" date="2015" name="PLoS ONE">
        <title>Differentiation of IncL and IncM Plasmids Associated with the Spread of Clinically Relevant Antimicrobial Resistance.</title>
        <authorList>
            <person name="Carattoli A."/>
            <person name="Seiffert S.N."/>
            <person name="Schwendener S."/>
            <person name="Perreten V."/>
            <person name="Endimiani A."/>
        </authorList>
    </citation>
    <scope>NUCLEOTIDE SEQUENCE</scope>
    <source>
        <strain evidence="1">R69</strain>
        <plasmid evidence="1">R69</plasmid>
    </source>
</reference>
<dbReference type="GO" id="GO:0043565">
    <property type="term" value="F:sequence-specific DNA binding"/>
    <property type="evidence" value="ECO:0007669"/>
    <property type="project" value="UniProtKB-ARBA"/>
</dbReference>
<accession>A0A0E3MR38</accession>
<dbReference type="Gene3D" id="1.10.1220.10">
    <property type="entry name" value="Met repressor-like"/>
    <property type="match status" value="1"/>
</dbReference>
<dbReference type="RefSeq" id="WP_172686293.1">
    <property type="nucleotide sequence ID" value="NZ_KM406488.1"/>
</dbReference>
<dbReference type="InterPro" id="IPR007337">
    <property type="entry name" value="RelB/DinJ"/>
</dbReference>
<name>A0A0E3MR38_SALEB</name>
<dbReference type="InterPro" id="IPR013321">
    <property type="entry name" value="Arc_rbn_hlx_hlx"/>
</dbReference>
<evidence type="ECO:0000313" key="1">
    <source>
        <dbReference type="EMBL" id="AKA86514.1"/>
    </source>
</evidence>
<sequence length="440" mass="48687">MAVHYVKPNDCTKRKEHDRFFERKKRAKNAQLTVRLDEQLKKRAELRLEAMGMTATEAVEQLYRFIADHGRMPVTERIVTFDIQSQRGRAIALNPADAVTENTRRFLQSLGAVEVVCCDPAAFEQAVLEYFSLYVADQAACLLAGVLNVTFMVNAASRVKDDWHDRLLSLLQRDFDFSEEQSVTFINSIVDSEHVDPAIVSRNNTAWRSGKSTGSGAGAEQALLDNTNVRVFYPSGEAPVSGEIGAAVLQRFLTFLAERGVSCSDPQRLTESAGRAWGVRENMIGNMPPGIQQAINDGVIFEASADTPDFSPELAAAFGFTQAQAEAVLKPALTARDLPGFLQRFLAFLADRGISCSNPRRFTEKVTEYASHEGPHRLIAMLMSRIRDEGVSFVFHNESPDELPRLAASLPGELADTFGFTGWQATTILRQIQPARPGQD</sequence>
<organism evidence="1">
    <name type="scientific">Salmonella paratyphi B</name>
    <name type="common">Salmonella enterica subsp. enterica serovar Paratyphi B</name>
    <dbReference type="NCBI Taxonomy" id="57045"/>
    <lineage>
        <taxon>Bacteria</taxon>
        <taxon>Pseudomonadati</taxon>
        <taxon>Pseudomonadota</taxon>
        <taxon>Gammaproteobacteria</taxon>
        <taxon>Enterobacterales</taxon>
        <taxon>Enterobacteriaceae</taxon>
        <taxon>Salmonella</taxon>
    </lineage>
</organism>
<dbReference type="EMBL" id="KM406488">
    <property type="protein sequence ID" value="AKA86514.1"/>
    <property type="molecule type" value="Genomic_DNA"/>
</dbReference>
<keyword evidence="1" id="KW-0614">Plasmid</keyword>